<organism evidence="9 10">
    <name type="scientific">Jonesia denitrificans (strain ATCC 14870 / DSM 20603 / BCRC 15368 / CIP 55.134 / JCM 11481 / NBRC 15587 / NCTC 10816 / Prevot 55134)</name>
    <name type="common">Listeria denitrificans</name>
    <dbReference type="NCBI Taxonomy" id="471856"/>
    <lineage>
        <taxon>Bacteria</taxon>
        <taxon>Bacillati</taxon>
        <taxon>Actinomycetota</taxon>
        <taxon>Actinomycetes</taxon>
        <taxon>Micrococcales</taxon>
        <taxon>Jonesiaceae</taxon>
        <taxon>Jonesia</taxon>
    </lineage>
</organism>
<dbReference type="Gene3D" id="3.30.460.10">
    <property type="entry name" value="Beta Polymerase, domain 2"/>
    <property type="match status" value="2"/>
</dbReference>
<gene>
    <name evidence="9" type="ordered locus">Jden_1486</name>
</gene>
<dbReference type="EC" id="2.7.7.42" evidence="9"/>
<evidence type="ECO:0000259" key="8">
    <source>
        <dbReference type="Pfam" id="PF08335"/>
    </source>
</evidence>
<keyword evidence="2 9" id="KW-0548">Nucleotidyltransferase</keyword>
<evidence type="ECO:0000256" key="5">
    <source>
        <dbReference type="ARBA" id="ARBA00022842"/>
    </source>
</evidence>
<dbReference type="NCBIfam" id="NF010707">
    <property type="entry name" value="PRK14109.1"/>
    <property type="match status" value="1"/>
</dbReference>
<dbReference type="eggNOG" id="COG1391">
    <property type="taxonomic scope" value="Bacteria"/>
</dbReference>
<keyword evidence="5" id="KW-0460">Magnesium</keyword>
<dbReference type="SUPFAM" id="SSF81593">
    <property type="entry name" value="Nucleotidyltransferase substrate binding subunit/domain"/>
    <property type="match status" value="2"/>
</dbReference>
<dbReference type="CDD" id="cd05401">
    <property type="entry name" value="NT_GlnE_GlnD_like"/>
    <property type="match status" value="2"/>
</dbReference>
<dbReference type="GO" id="GO:0016874">
    <property type="term" value="F:ligase activity"/>
    <property type="evidence" value="ECO:0007669"/>
    <property type="project" value="UniProtKB-KW"/>
</dbReference>
<dbReference type="InterPro" id="IPR013546">
    <property type="entry name" value="PII_UdlTrfase/GS_AdlTrfase"/>
</dbReference>
<evidence type="ECO:0000256" key="6">
    <source>
        <dbReference type="ARBA" id="ARBA00023268"/>
    </source>
</evidence>
<protein>
    <submittedName>
        <fullName evidence="9">(Glutamate--ammonia-ligase) adenylyltransferase</fullName>
        <ecNumber evidence="9">2.7.7.42</ecNumber>
    </submittedName>
</protein>
<dbReference type="Proteomes" id="UP000000628">
    <property type="component" value="Chromosome"/>
</dbReference>
<sequence>MADPSRTTTLHNRLIRLGFTDARRAKTLLDDPALTAVMGPITANHPLVDALALAADHDHAVLGLVRLCETILGLPEPEKTRLTSTLAHLVEPDGPPVPPATRESVVNHRLRHLIALFGHSTALTDEVIRRPELVDDVLDDTPATLLTDEDIRDALLVAVHADPTSLIPLAGATTSTPCDPDDYVDAMRREYRRILIKVAATDLAHDQPADILPDIAAALAALAAGALEAALAIARLRHPTHGKEVRLSVLGMGKCGGHELNYISDVDVIYVVEPNEGYSEDEACAVGTILAQDLVHACSGVFGEQALWPVDAALRPEGKQGPLVRTLSSHTSYYERWAKTWEFQALLKARHVAGDQALSSAYLDAVTPLVWTAVERDHFVEDAQAMRKRVEEHVPAQEAARQIKLGKGGLRDVEFTIQLLQLVHGRSDDTIRSSTTLTALEQLAEGGYIGREHATRLAACYRLLRAMEHRIQLRRMHRTHLIPTQERELEILGRSLNMRRDSANTVVNAWKNTRRDVRSLHEDIFYRPLLPATARLSADEASLAPKAAQARLRAIGYRDPAGAMRHITVLTEGVTRRASIQRHLLPVMIGWFAEGADPDAGLLAFRKLSEELGTTHWYLKMLRDSGQAAYRLAYLLSTSTYIADALSKSPESVAWLDNDVDVTIHSKERLASELDAILTRADDPTTATTLIRAIRRRELARTATAKLLGLTEPRAVAHGITDAADVTVDGALRIARHIVALEQQRTQPPAQFAIIAMGRMGGREMGYGSDADVMFVYEPHTGHDPQDAHQYALALATAVKKILTDPNPEPTLDIDADLRPEGRSGPLVRSLDAYREYYERWVQPWEQQALLRARPVAGDHDLSDQFIELINPLRYPDGGVPTSTVREIRRIKARVEAERLPRGVSPQHHLKLGRGAISDVEWLVQLLQLEHGYRVDGMRTTETLRALQAATDAGIVSPKDASPLRHAWQFASDLRDANVLWNGRTTGTHVDVLPQDRLSLAGVGRVMGYNQDKAHLVEEDYLRAARRARNVMERLFYGETD</sequence>
<dbReference type="OrthoDB" id="9759366at2"/>
<dbReference type="GO" id="GO:0005829">
    <property type="term" value="C:cytosol"/>
    <property type="evidence" value="ECO:0007669"/>
    <property type="project" value="TreeGrafter"/>
</dbReference>
<dbReference type="RefSeq" id="WP_015771763.1">
    <property type="nucleotide sequence ID" value="NC_013174.1"/>
</dbReference>
<evidence type="ECO:0000256" key="3">
    <source>
        <dbReference type="ARBA" id="ARBA00022741"/>
    </source>
</evidence>
<feature type="domain" description="Glutamate-ammonia ligase adenylyltransferase repeated" evidence="7">
    <location>
        <begin position="631"/>
        <end position="866"/>
    </location>
</feature>
<dbReference type="InterPro" id="IPR023057">
    <property type="entry name" value="GlnE"/>
</dbReference>
<keyword evidence="1 9" id="KW-0808">Transferase</keyword>
<dbReference type="SUPFAM" id="SSF81301">
    <property type="entry name" value="Nucleotidyltransferase"/>
    <property type="match status" value="2"/>
</dbReference>
<accession>C7R4W5</accession>
<name>C7R4W5_JONDD</name>
<proteinExistence type="predicted"/>
<evidence type="ECO:0000256" key="1">
    <source>
        <dbReference type="ARBA" id="ARBA00022679"/>
    </source>
</evidence>
<dbReference type="PANTHER" id="PTHR30621">
    <property type="entry name" value="GLUTAMINE SYNTHETASE ADENYLYLTRANSFERASE"/>
    <property type="match status" value="1"/>
</dbReference>
<evidence type="ECO:0000256" key="4">
    <source>
        <dbReference type="ARBA" id="ARBA00022840"/>
    </source>
</evidence>
<dbReference type="InterPro" id="IPR005190">
    <property type="entry name" value="GlnE_rpt_dom"/>
</dbReference>
<feature type="domain" description="PII-uridylyltransferase/Glutamine-synthetase adenylyltransferase" evidence="8">
    <location>
        <begin position="384"/>
        <end position="525"/>
    </location>
</feature>
<keyword evidence="10" id="KW-1185">Reference proteome</keyword>
<dbReference type="EMBL" id="CP001706">
    <property type="protein sequence ID" value="ACV09135.1"/>
    <property type="molecule type" value="Genomic_DNA"/>
</dbReference>
<dbReference type="Pfam" id="PF08335">
    <property type="entry name" value="GlnD_UR_UTase"/>
    <property type="match status" value="2"/>
</dbReference>
<keyword evidence="6" id="KW-0511">Multifunctional enzyme</keyword>
<dbReference type="KEGG" id="jde:Jden_1486"/>
<dbReference type="Pfam" id="PF03710">
    <property type="entry name" value="GlnE"/>
    <property type="match status" value="2"/>
</dbReference>
<dbReference type="GO" id="GO:0000820">
    <property type="term" value="P:regulation of glutamine family amino acid metabolic process"/>
    <property type="evidence" value="ECO:0007669"/>
    <property type="project" value="TreeGrafter"/>
</dbReference>
<keyword evidence="9" id="KW-0436">Ligase</keyword>
<dbReference type="STRING" id="471856.Jden_1486"/>
<evidence type="ECO:0000313" key="10">
    <source>
        <dbReference type="Proteomes" id="UP000000628"/>
    </source>
</evidence>
<dbReference type="PANTHER" id="PTHR30621:SF0">
    <property type="entry name" value="BIFUNCTIONAL GLUTAMINE SYNTHETASE ADENYLYLTRANSFERASE_ADENYLYL-REMOVING ENZYME"/>
    <property type="match status" value="1"/>
</dbReference>
<keyword evidence="4" id="KW-0067">ATP-binding</keyword>
<evidence type="ECO:0000256" key="2">
    <source>
        <dbReference type="ARBA" id="ARBA00022695"/>
    </source>
</evidence>
<dbReference type="GO" id="GO:0008882">
    <property type="term" value="F:[glutamate-ammonia-ligase] adenylyltransferase activity"/>
    <property type="evidence" value="ECO:0007669"/>
    <property type="project" value="UniProtKB-EC"/>
</dbReference>
<feature type="domain" description="Glutamate-ammonia ligase adenylyltransferase repeated" evidence="7">
    <location>
        <begin position="111"/>
        <end position="362"/>
    </location>
</feature>
<dbReference type="GO" id="GO:0005524">
    <property type="term" value="F:ATP binding"/>
    <property type="evidence" value="ECO:0007669"/>
    <property type="project" value="UniProtKB-KW"/>
</dbReference>
<evidence type="ECO:0000259" key="7">
    <source>
        <dbReference type="Pfam" id="PF03710"/>
    </source>
</evidence>
<evidence type="ECO:0000313" key="9">
    <source>
        <dbReference type="EMBL" id="ACV09135.1"/>
    </source>
</evidence>
<dbReference type="HOGENOM" id="CLU_006233_1_0_11"/>
<dbReference type="Gene3D" id="1.20.120.330">
    <property type="entry name" value="Nucleotidyltransferases domain 2"/>
    <property type="match status" value="2"/>
</dbReference>
<dbReference type="AlphaFoldDB" id="C7R4W5"/>
<feature type="domain" description="PII-uridylyltransferase/Glutamine-synthetase adenylyltransferase" evidence="8">
    <location>
        <begin position="892"/>
        <end position="1036"/>
    </location>
</feature>
<dbReference type="InterPro" id="IPR043519">
    <property type="entry name" value="NT_sf"/>
</dbReference>
<keyword evidence="3" id="KW-0547">Nucleotide-binding</keyword>
<reference evidence="9 10" key="1">
    <citation type="journal article" date="2009" name="Stand. Genomic Sci.">
        <title>Complete genome sequence of Jonesia denitrificans type strain (Prevot 55134).</title>
        <authorList>
            <person name="Pukall R."/>
            <person name="Gehrich-Schroter G."/>
            <person name="Lapidus A."/>
            <person name="Nolan M."/>
            <person name="Glavina Del Rio T."/>
            <person name="Lucas S."/>
            <person name="Chen F."/>
            <person name="Tice H."/>
            <person name="Pitluck S."/>
            <person name="Cheng J.F."/>
            <person name="Copeland A."/>
            <person name="Saunders E."/>
            <person name="Brettin T."/>
            <person name="Detter J.C."/>
            <person name="Bruce D."/>
            <person name="Goodwin L."/>
            <person name="Pati A."/>
            <person name="Ivanova N."/>
            <person name="Mavromatis K."/>
            <person name="Ovchinnikova G."/>
            <person name="Chen A."/>
            <person name="Palaniappan K."/>
            <person name="Land M."/>
            <person name="Hauser L."/>
            <person name="Chang Y.J."/>
            <person name="Jeffries C.D."/>
            <person name="Chain P."/>
            <person name="Goker M."/>
            <person name="Bristow J."/>
            <person name="Eisen J.A."/>
            <person name="Markowitz V."/>
            <person name="Hugenholtz P."/>
            <person name="Kyrpides N.C."/>
            <person name="Klenk H.P."/>
            <person name="Han C."/>
        </authorList>
    </citation>
    <scope>NUCLEOTIDE SEQUENCE [LARGE SCALE GENOMIC DNA]</scope>
    <source>
        <strain evidence="10">ATCC 14870 / DSM 20603 / BCRC 15368 / CIP 55.134 / JCM 11481 / NBRC 15587 / NCTC 10816 / Prevot 55134</strain>
    </source>
</reference>